<dbReference type="EnsemblMetazoa" id="XM_022802592">
    <property type="protein sequence ID" value="XP_022658327"/>
    <property type="gene ID" value="LOC111249141"/>
</dbReference>
<evidence type="ECO:0000259" key="7">
    <source>
        <dbReference type="Pfam" id="PF08544"/>
    </source>
</evidence>
<protein>
    <recommendedName>
        <fullName evidence="11">Galactokinase</fullName>
    </recommendedName>
</protein>
<dbReference type="InterPro" id="IPR019539">
    <property type="entry name" value="GalKase_N"/>
</dbReference>
<dbReference type="NCBIfam" id="TIGR00131">
    <property type="entry name" value="gal_kin"/>
    <property type="match status" value="1"/>
</dbReference>
<dbReference type="GO" id="GO:0005829">
    <property type="term" value="C:cytosol"/>
    <property type="evidence" value="ECO:0007669"/>
    <property type="project" value="TreeGrafter"/>
</dbReference>
<dbReference type="SUPFAM" id="SSF54211">
    <property type="entry name" value="Ribosomal protein S5 domain 2-like"/>
    <property type="match status" value="1"/>
</dbReference>
<keyword evidence="5" id="KW-0067">ATP-binding</keyword>
<dbReference type="KEGG" id="vde:111249141"/>
<dbReference type="CTD" id="39031"/>
<evidence type="ECO:0000256" key="1">
    <source>
        <dbReference type="ARBA" id="ARBA00006566"/>
    </source>
</evidence>
<dbReference type="InterPro" id="IPR000705">
    <property type="entry name" value="Galactokinase"/>
</dbReference>
<dbReference type="GeneID" id="111249141"/>
<evidence type="ECO:0000259" key="6">
    <source>
        <dbReference type="Pfam" id="PF00288"/>
    </source>
</evidence>
<dbReference type="InParanoid" id="A0A7M7JWX5"/>
<keyword evidence="10" id="KW-1185">Reference proteome</keyword>
<dbReference type="PANTHER" id="PTHR10457:SF7">
    <property type="entry name" value="GALACTOKINASE-RELATED"/>
    <property type="match status" value="1"/>
</dbReference>
<dbReference type="SUPFAM" id="SSF55060">
    <property type="entry name" value="GHMP Kinase, C-terminal domain"/>
    <property type="match status" value="1"/>
</dbReference>
<dbReference type="Gene3D" id="3.30.230.10">
    <property type="match status" value="1"/>
</dbReference>
<dbReference type="AlphaFoldDB" id="A0A7M7JWX5"/>
<name>A0A7M7JWX5_VARDE</name>
<dbReference type="PRINTS" id="PR00473">
    <property type="entry name" value="GALCTOKINASE"/>
</dbReference>
<dbReference type="PANTHER" id="PTHR10457">
    <property type="entry name" value="MEVALONATE KINASE/GALACTOKINASE"/>
    <property type="match status" value="1"/>
</dbReference>
<dbReference type="Pfam" id="PF08544">
    <property type="entry name" value="GHMP_kinases_C"/>
    <property type="match status" value="1"/>
</dbReference>
<dbReference type="RefSeq" id="XP_022658327.1">
    <property type="nucleotide sequence ID" value="XM_022802592.1"/>
</dbReference>
<keyword evidence="3" id="KW-0547">Nucleotide-binding</keyword>
<dbReference type="Pfam" id="PF00288">
    <property type="entry name" value="GHMP_kinases_N"/>
    <property type="match status" value="1"/>
</dbReference>
<reference evidence="9" key="1">
    <citation type="submission" date="2021-01" db="UniProtKB">
        <authorList>
            <consortium name="EnsemblMetazoa"/>
        </authorList>
    </citation>
    <scope>IDENTIFICATION</scope>
</reference>
<dbReference type="GO" id="GO:0004335">
    <property type="term" value="F:galactokinase activity"/>
    <property type="evidence" value="ECO:0007669"/>
    <property type="project" value="InterPro"/>
</dbReference>
<keyword evidence="2" id="KW-0808">Transferase</keyword>
<dbReference type="PIRSF" id="PIRSF000530">
    <property type="entry name" value="Galactokinase"/>
    <property type="match status" value="1"/>
</dbReference>
<evidence type="ECO:0000256" key="4">
    <source>
        <dbReference type="ARBA" id="ARBA00022777"/>
    </source>
</evidence>
<evidence type="ECO:0000256" key="3">
    <source>
        <dbReference type="ARBA" id="ARBA00022741"/>
    </source>
</evidence>
<dbReference type="InterPro" id="IPR006206">
    <property type="entry name" value="Mevalonate/galactokinase"/>
</dbReference>
<evidence type="ECO:0000313" key="10">
    <source>
        <dbReference type="Proteomes" id="UP000594260"/>
    </source>
</evidence>
<evidence type="ECO:0000259" key="8">
    <source>
        <dbReference type="Pfam" id="PF10509"/>
    </source>
</evidence>
<keyword evidence="4" id="KW-0418">Kinase</keyword>
<feature type="domain" description="GHMP kinase N-terminal" evidence="6">
    <location>
        <begin position="121"/>
        <end position="207"/>
    </location>
</feature>
<dbReference type="InterPro" id="IPR020568">
    <property type="entry name" value="Ribosomal_Su5_D2-typ_SF"/>
</dbReference>
<organism evidence="9 10">
    <name type="scientific">Varroa destructor</name>
    <name type="common">Honeybee mite</name>
    <dbReference type="NCBI Taxonomy" id="109461"/>
    <lineage>
        <taxon>Eukaryota</taxon>
        <taxon>Metazoa</taxon>
        <taxon>Ecdysozoa</taxon>
        <taxon>Arthropoda</taxon>
        <taxon>Chelicerata</taxon>
        <taxon>Arachnida</taxon>
        <taxon>Acari</taxon>
        <taxon>Parasitiformes</taxon>
        <taxon>Mesostigmata</taxon>
        <taxon>Gamasina</taxon>
        <taxon>Dermanyssoidea</taxon>
        <taxon>Varroidae</taxon>
        <taxon>Varroa</taxon>
    </lineage>
</organism>
<dbReference type="Gene3D" id="3.30.70.3170">
    <property type="match status" value="1"/>
</dbReference>
<dbReference type="OrthoDB" id="187738at2759"/>
<accession>A0A7M7JWX5</accession>
<dbReference type="Pfam" id="PF10509">
    <property type="entry name" value="GalKase_gal_bdg"/>
    <property type="match status" value="1"/>
</dbReference>
<dbReference type="FunCoup" id="A0A7M7JWX5">
    <property type="interactions" value="1516"/>
</dbReference>
<evidence type="ECO:0008006" key="11">
    <source>
        <dbReference type="Google" id="ProtNLM"/>
    </source>
</evidence>
<dbReference type="InterPro" id="IPR006203">
    <property type="entry name" value="GHMP_knse_ATP-bd_CS"/>
</dbReference>
<dbReference type="Proteomes" id="UP000594260">
    <property type="component" value="Unplaced"/>
</dbReference>
<dbReference type="GO" id="GO:0005524">
    <property type="term" value="F:ATP binding"/>
    <property type="evidence" value="ECO:0007669"/>
    <property type="project" value="UniProtKB-KW"/>
</dbReference>
<proteinExistence type="inferred from homology"/>
<dbReference type="GO" id="GO:0006012">
    <property type="term" value="P:galactose metabolic process"/>
    <property type="evidence" value="ECO:0007669"/>
    <property type="project" value="InterPro"/>
</dbReference>
<dbReference type="InterPro" id="IPR019741">
    <property type="entry name" value="Galactokinase_CS"/>
</dbReference>
<dbReference type="PRINTS" id="PR00959">
    <property type="entry name" value="MEVGALKINASE"/>
</dbReference>
<dbReference type="PROSITE" id="PS00627">
    <property type="entry name" value="GHMP_KINASES_ATP"/>
    <property type="match status" value="1"/>
</dbReference>
<feature type="domain" description="Galactokinase N-terminal" evidence="8">
    <location>
        <begin position="35"/>
        <end position="83"/>
    </location>
</feature>
<comment type="similarity">
    <text evidence="1">Belongs to the GHMP kinase family. GalK subfamily.</text>
</comment>
<evidence type="ECO:0000256" key="5">
    <source>
        <dbReference type="ARBA" id="ARBA00022840"/>
    </source>
</evidence>
<feature type="domain" description="GHMP kinase C-terminal" evidence="7">
    <location>
        <begin position="361"/>
        <end position="438"/>
    </location>
</feature>
<dbReference type="InterPro" id="IPR013750">
    <property type="entry name" value="GHMP_kinase_C_dom"/>
</dbReference>
<evidence type="ECO:0000313" key="9">
    <source>
        <dbReference type="EnsemblMetazoa" id="XP_022658327"/>
    </source>
</evidence>
<dbReference type="InterPro" id="IPR006204">
    <property type="entry name" value="GHMP_kinase_N_dom"/>
</dbReference>
<dbReference type="OMA" id="GFHDTYF"/>
<sequence length="462" mass="51201">MPSVLWQQRSLEAVWKTFSKKCIDKQSVRIQTLRKEFQRVYGGPADFVVRAPGRVNIIGEHIDYCGYGVFPMAVEQDILVAAEKTDSNTIELKNMESRYPDFSCSLNDITINSSLPCWFDYFLCGVKIIQERFPKTPFPGVRFLIQGSVPPAAGLSSSSALVCSAALATMNAIGEDLPRTELASLCAKCECYVGVEGGGMDQAICLLAEKGSAKLIEFEPRLTAQTVQLPSTAVFVVANSRVEINKGNTSNYNTRVVECRLAAQLILKESGEEWKKRVRLYDVQKCLNLSLVECAELVQKILHVEPYSLEELCSIFCMSKDEFKLWALSEKTMNLTNFQLHNRALHVYQEAHRVYQFKQVCEAGDVNRMGELMSQSHASCRDLYECSHPLLDKLVAICSQNGALGSRLTGAGWGGCSVTLATASKVPLIVAALEKHFYKPRGLATQENVFVSTPAACGRIFT</sequence>
<dbReference type="PROSITE" id="PS00106">
    <property type="entry name" value="GALACTOKINASE"/>
    <property type="match status" value="1"/>
</dbReference>
<dbReference type="Gene3D" id="1.20.1440.340">
    <property type="match status" value="1"/>
</dbReference>
<dbReference type="InterPro" id="IPR014721">
    <property type="entry name" value="Ribsml_uS5_D2-typ_fold_subgr"/>
</dbReference>
<dbReference type="InterPro" id="IPR036554">
    <property type="entry name" value="GHMP_kinase_C_sf"/>
</dbReference>
<evidence type="ECO:0000256" key="2">
    <source>
        <dbReference type="ARBA" id="ARBA00022679"/>
    </source>
</evidence>